<dbReference type="CDD" id="cd24138">
    <property type="entry name" value="TtcA-like"/>
    <property type="match status" value="1"/>
</dbReference>
<gene>
    <name evidence="2" type="ORF">FYJ75_13535</name>
</gene>
<dbReference type="AlphaFoldDB" id="A0A6L5YVH6"/>
<dbReference type="InterPro" id="IPR014729">
    <property type="entry name" value="Rossmann-like_a/b/a_fold"/>
</dbReference>
<name>A0A6L5YVH6_9FIRM</name>
<accession>A0A6L5YVH6</accession>
<evidence type="ECO:0000259" key="1">
    <source>
        <dbReference type="PROSITE" id="PS50206"/>
    </source>
</evidence>
<organism evidence="2 3">
    <name type="scientific">Roseburia porci</name>
    <dbReference type="NCBI Taxonomy" id="2605790"/>
    <lineage>
        <taxon>Bacteria</taxon>
        <taxon>Bacillati</taxon>
        <taxon>Bacillota</taxon>
        <taxon>Clostridia</taxon>
        <taxon>Lachnospirales</taxon>
        <taxon>Lachnospiraceae</taxon>
        <taxon>Roseburia</taxon>
    </lineage>
</organism>
<proteinExistence type="predicted"/>
<sequence length="412" mass="48125">MEYRLSIEEYDKWKEESLLVDIRDAGSYQYGYLPGAVNLPAENLLQIVENKGEKESFCITLADQLQVTEEDLRTKKMVIYCQKGTSSYDVVLKLREFGIQAYDLEKGYLGWLMEAMSKDTDDEKTQEERNEQIELSIRKKFHKQIFSKFAKAINEYQLLQPGDKVAVCISGGKDSMLMAKLFQELKRHNKFEFEVVFLVMDPGYNKENRSVIEKNAKMMNIPITIFESEIFNAVYEIEKSPCYLCARMRRGYLYNEAKKLGCNKIALGHHYDDVIETILMGMLYGAQVQTMMPKLHSTNFEGMELIRPMYLIREDDIKKWRDYNDLHFIQCACRFTDTCTTCRQDGSSVSKRMEIKNLIRQLKEVNPFIESNIFRSVQNVNLSTIIAYKKDGVTHHFLDDYDSKTTRKKDAE</sequence>
<dbReference type="Proteomes" id="UP000474024">
    <property type="component" value="Unassembled WGS sequence"/>
</dbReference>
<dbReference type="SUPFAM" id="SSF52821">
    <property type="entry name" value="Rhodanese/Cell cycle control phosphatase"/>
    <property type="match status" value="1"/>
</dbReference>
<dbReference type="PANTHER" id="PTHR43686:SF1">
    <property type="entry name" value="AMINOTRAN_5 DOMAIN-CONTAINING PROTEIN"/>
    <property type="match status" value="1"/>
</dbReference>
<dbReference type="InterPro" id="IPR036873">
    <property type="entry name" value="Rhodanese-like_dom_sf"/>
</dbReference>
<dbReference type="Gene3D" id="3.40.250.10">
    <property type="entry name" value="Rhodanese-like domain"/>
    <property type="match status" value="1"/>
</dbReference>
<reference evidence="2 3" key="1">
    <citation type="submission" date="2019-08" db="EMBL/GenBank/DDBJ databases">
        <title>In-depth cultivation of the pig gut microbiome towards novel bacterial diversity and tailored functional studies.</title>
        <authorList>
            <person name="Wylensek D."/>
            <person name="Hitch T.C.A."/>
            <person name="Clavel T."/>
        </authorList>
    </citation>
    <scope>NUCLEOTIDE SEQUENCE [LARGE SCALE GENOMIC DNA]</scope>
    <source>
        <strain evidence="2 3">MUC/MUC-530-WT-4D</strain>
    </source>
</reference>
<feature type="domain" description="Rhodanese" evidence="1">
    <location>
        <begin position="15"/>
        <end position="120"/>
    </location>
</feature>
<keyword evidence="3" id="KW-1185">Reference proteome</keyword>
<dbReference type="RefSeq" id="WP_154430964.1">
    <property type="nucleotide sequence ID" value="NZ_VUNI01000034.1"/>
</dbReference>
<dbReference type="Pfam" id="PF00581">
    <property type="entry name" value="Rhodanese"/>
    <property type="match status" value="1"/>
</dbReference>
<evidence type="ECO:0000313" key="2">
    <source>
        <dbReference type="EMBL" id="MST75996.1"/>
    </source>
</evidence>
<dbReference type="EMBL" id="VUNI01000034">
    <property type="protein sequence ID" value="MST75996.1"/>
    <property type="molecule type" value="Genomic_DNA"/>
</dbReference>
<dbReference type="InterPro" id="IPR001763">
    <property type="entry name" value="Rhodanese-like_dom"/>
</dbReference>
<dbReference type="PANTHER" id="PTHR43686">
    <property type="entry name" value="SULFURTRANSFERASE-RELATED"/>
    <property type="match status" value="1"/>
</dbReference>
<evidence type="ECO:0000313" key="3">
    <source>
        <dbReference type="Proteomes" id="UP000474024"/>
    </source>
</evidence>
<dbReference type="Gene3D" id="3.40.50.620">
    <property type="entry name" value="HUPs"/>
    <property type="match status" value="1"/>
</dbReference>
<dbReference type="Pfam" id="PF01171">
    <property type="entry name" value="ATP_bind_3"/>
    <property type="match status" value="1"/>
</dbReference>
<comment type="caution">
    <text evidence="2">The sequence shown here is derived from an EMBL/GenBank/DDBJ whole genome shotgun (WGS) entry which is preliminary data.</text>
</comment>
<dbReference type="PROSITE" id="PS50206">
    <property type="entry name" value="RHODANESE_3"/>
    <property type="match status" value="1"/>
</dbReference>
<dbReference type="SUPFAM" id="SSF52402">
    <property type="entry name" value="Adenine nucleotide alpha hydrolases-like"/>
    <property type="match status" value="1"/>
</dbReference>
<dbReference type="SMART" id="SM00450">
    <property type="entry name" value="RHOD"/>
    <property type="match status" value="1"/>
</dbReference>
<protein>
    <submittedName>
        <fullName evidence="2">ATPase</fullName>
    </submittedName>
</protein>
<dbReference type="CDD" id="cd00158">
    <property type="entry name" value="RHOD"/>
    <property type="match status" value="1"/>
</dbReference>
<dbReference type="InterPro" id="IPR011063">
    <property type="entry name" value="TilS/TtcA_N"/>
</dbReference>